<organism evidence="2 5">
    <name type="scientific">Candidatus Erwinia dacicola</name>
    <dbReference type="NCBI Taxonomy" id="252393"/>
    <lineage>
        <taxon>Bacteria</taxon>
        <taxon>Pseudomonadati</taxon>
        <taxon>Pseudomonadota</taxon>
        <taxon>Gammaproteobacteria</taxon>
        <taxon>Enterobacterales</taxon>
        <taxon>Erwiniaceae</taxon>
        <taxon>Erwinia</taxon>
    </lineage>
</organism>
<dbReference type="EMBL" id="LJAM02000046">
    <property type="protein sequence ID" value="RAP72299.1"/>
    <property type="molecule type" value="Genomic_DNA"/>
</dbReference>
<comment type="caution">
    <text evidence="2">The sequence shown here is derived from an EMBL/GenBank/DDBJ whole genome shotgun (WGS) entry which is preliminary data.</text>
</comment>
<dbReference type="AlphaFoldDB" id="A0A1E7Z4C7"/>
<dbReference type="OrthoDB" id="5572968at2"/>
<dbReference type="InterPro" id="IPR009553">
    <property type="entry name" value="DUF1173"/>
</dbReference>
<feature type="region of interest" description="Disordered" evidence="1">
    <location>
        <begin position="126"/>
        <end position="149"/>
    </location>
</feature>
<sequence length="442" mass="49889">MAKGAVFPVQFTGSKGVINCDESFQKNEVVEWHRYLRHARNNRKTVSVSCLCQPVCTEGKILRLKVSHSEATDRYWLSAWPYEGSRHAENCRFYSVWSDKSQASIYEAGVVTTGADGMFKIRLPTGLQKKEPKAPDDDNAEPVVKTSATTKRKPAMQLLGLLHFMWEQAEINVWHPAFELKKSRGTAWLGYRLDNISGRIRIGKTLLSDVMLIPGNRDGAHSKPNLQKLRAATKNKKRLVVVSQLVSWTEKTEARLNSGMLPLGLFGGFPELRIPPDARARCEASFGRELGHWRKGAKVIAIAETDPPITTFRHVDGKPVPSTRCEVIDIALMVVSPRYIPLDSGYEAVIENKLWAEQRAFIKPLRYDGGEDVFPDFLLTDVGGEEFVPLEVFGMNTPEYLARKALKQAHYEEEFGEGRWWSWDATARDAESAIPDFPEKKK</sequence>
<evidence type="ECO:0000313" key="4">
    <source>
        <dbReference type="EMBL" id="RAP72299.1"/>
    </source>
</evidence>
<reference evidence="3 6" key="2">
    <citation type="submission" date="2018-04" db="EMBL/GenBank/DDBJ databases">
        <title>Genomes of the Obligate Erwinia dacicola and Facultative Enterobacter sp. OLF Endosymbionts of the Olive Fruit fly, Bactrocera oleae.</title>
        <authorList>
            <person name="Estes A.M."/>
            <person name="Hearn D.J."/>
            <person name="Agarwal S."/>
            <person name="Pierson E.A."/>
            <person name="Dunning-Hotopp J.C."/>
        </authorList>
    </citation>
    <scope>NUCLEOTIDE SEQUENCE [LARGE SCALE GENOMIC DNA]</scope>
    <source>
        <strain evidence="3 6">Oroville</strain>
    </source>
</reference>
<dbReference type="Pfam" id="PF06666">
    <property type="entry name" value="DUF1173"/>
    <property type="match status" value="1"/>
</dbReference>
<evidence type="ECO:0000313" key="5">
    <source>
        <dbReference type="Proteomes" id="UP000243534"/>
    </source>
</evidence>
<evidence type="ECO:0000313" key="3">
    <source>
        <dbReference type="EMBL" id="RAP72285.1"/>
    </source>
</evidence>
<dbReference type="Proteomes" id="UP000243534">
    <property type="component" value="Unassembled WGS sequence"/>
</dbReference>
<dbReference type="EMBL" id="MAYS01000057">
    <property type="protein sequence ID" value="OFC63596.1"/>
    <property type="molecule type" value="Genomic_DNA"/>
</dbReference>
<reference evidence="2 5" key="1">
    <citation type="submission" date="2016-07" db="EMBL/GenBank/DDBJ databases">
        <authorList>
            <person name="Yuval B."/>
        </authorList>
    </citation>
    <scope>NUCLEOTIDE SEQUENCE [LARGE SCALE GENOMIC DNA]</scope>
    <source>
        <strain evidence="2 5">IL</strain>
    </source>
</reference>
<protein>
    <recommendedName>
        <fullName evidence="7">DUF1173 domain-containing protein</fullName>
    </recommendedName>
</protein>
<dbReference type="EMBL" id="LJAM02000047">
    <property type="protein sequence ID" value="RAP72285.1"/>
    <property type="molecule type" value="Genomic_DNA"/>
</dbReference>
<evidence type="ECO:0000256" key="1">
    <source>
        <dbReference type="SAM" id="MobiDB-lite"/>
    </source>
</evidence>
<evidence type="ECO:0008006" key="7">
    <source>
        <dbReference type="Google" id="ProtNLM"/>
    </source>
</evidence>
<dbReference type="RefSeq" id="WP_070133685.1">
    <property type="nucleotide sequence ID" value="NZ_LJAM02000046.1"/>
</dbReference>
<keyword evidence="6" id="KW-1185">Reference proteome</keyword>
<dbReference type="Proteomes" id="UP000244334">
    <property type="component" value="Unassembled WGS sequence"/>
</dbReference>
<evidence type="ECO:0000313" key="2">
    <source>
        <dbReference type="EMBL" id="OFC63596.1"/>
    </source>
</evidence>
<accession>A0A1E7Z4C7</accession>
<gene>
    <name evidence="4" type="ORF">ACZ87_00877</name>
    <name evidence="3" type="ORF">ACZ87_00887</name>
    <name evidence="2" type="ORF">BBW68_00630</name>
</gene>
<name>A0A1E7Z4C7_9GAMM</name>
<proteinExistence type="predicted"/>
<evidence type="ECO:0000313" key="6">
    <source>
        <dbReference type="Proteomes" id="UP000244334"/>
    </source>
</evidence>